<reference evidence="3 4" key="1">
    <citation type="submission" date="2020-08" db="EMBL/GenBank/DDBJ databases">
        <title>Functional genomics of gut bacteria from endangered species of beetles.</title>
        <authorList>
            <person name="Carlos-Shanley C."/>
        </authorList>
    </citation>
    <scope>NUCLEOTIDE SEQUENCE [LARGE SCALE GENOMIC DNA]</scope>
    <source>
        <strain evidence="3 4">S00142</strain>
    </source>
</reference>
<protein>
    <submittedName>
        <fullName evidence="3">Beta-lactamase regulating signal transducer with metallopeptidase domain</fullName>
    </submittedName>
</protein>
<organism evidence="3 4">
    <name type="scientific">Flavobacterium nitrogenifigens</name>
    <dbReference type="NCBI Taxonomy" id="1617283"/>
    <lineage>
        <taxon>Bacteria</taxon>
        <taxon>Pseudomonadati</taxon>
        <taxon>Bacteroidota</taxon>
        <taxon>Flavobacteriia</taxon>
        <taxon>Flavobacteriales</taxon>
        <taxon>Flavobacteriaceae</taxon>
        <taxon>Flavobacterium</taxon>
    </lineage>
</organism>
<feature type="transmembrane region" description="Helical" evidence="1">
    <location>
        <begin position="86"/>
        <end position="104"/>
    </location>
</feature>
<dbReference type="AlphaFoldDB" id="A0A7W7ITZ0"/>
<keyword evidence="1" id="KW-1133">Transmembrane helix</keyword>
<keyword evidence="1" id="KW-0472">Membrane</keyword>
<dbReference type="Pfam" id="PF05569">
    <property type="entry name" value="Peptidase_M56"/>
    <property type="match status" value="1"/>
</dbReference>
<evidence type="ECO:0000256" key="1">
    <source>
        <dbReference type="SAM" id="Phobius"/>
    </source>
</evidence>
<comment type="caution">
    <text evidence="3">The sequence shown here is derived from an EMBL/GenBank/DDBJ whole genome shotgun (WGS) entry which is preliminary data.</text>
</comment>
<keyword evidence="1" id="KW-0812">Transmembrane</keyword>
<dbReference type="Proteomes" id="UP000561681">
    <property type="component" value="Unassembled WGS sequence"/>
</dbReference>
<feature type="domain" description="Peptidase M56" evidence="2">
    <location>
        <begin position="64"/>
        <end position="233"/>
    </location>
</feature>
<proteinExistence type="predicted"/>
<evidence type="ECO:0000259" key="2">
    <source>
        <dbReference type="Pfam" id="PF05569"/>
    </source>
</evidence>
<feature type="transmembrane region" description="Helical" evidence="1">
    <location>
        <begin position="34"/>
        <end position="54"/>
    </location>
</feature>
<sequence>MIDFFIKSTIALSVFLAFYHLILEREKMHQFNRFFLLFSIVISFVIPFVSFEIIKEVPMNLSSQISVDEATVTQIRSEEKIDSTLIFLWSLYGLVTFLMAIRFCRNIWKILSKSNRNPIVNFKNSKLVLIDEKVLPHTFLNYIFVNSEDYKNRNIEAELYTHELVHVTQKHTLDILFVEFLKTIFWFNPLFIFYKKAIQLNHEFLADQEIVQEYNNVPFYQNLLLQKGSGNQTIYLASNLNYLVTKKRLIMMKKRTSANTVLLKKIVVLPVVIILMILLCVEIVAQEVKIVTKGSFQSISDIEKFYSKSAAAFTNADKKVLIKKKHKLIEKEKIAASSVSSSVSPPKNSPFAKVYVGHQLNYSLTGNEKTFDRMKQSDSETLNSMRDDEVLDKKKEWKKSYGYQKMEFDTTMFRK</sequence>
<evidence type="ECO:0000313" key="4">
    <source>
        <dbReference type="Proteomes" id="UP000561681"/>
    </source>
</evidence>
<feature type="transmembrane region" description="Helical" evidence="1">
    <location>
        <begin position="261"/>
        <end position="285"/>
    </location>
</feature>
<dbReference type="RefSeq" id="WP_184158186.1">
    <property type="nucleotide sequence ID" value="NZ_JACHLD010000001.1"/>
</dbReference>
<gene>
    <name evidence="3" type="ORF">HNP37_000537</name>
</gene>
<evidence type="ECO:0000313" key="3">
    <source>
        <dbReference type="EMBL" id="MBB4800498.1"/>
    </source>
</evidence>
<dbReference type="InterPro" id="IPR008756">
    <property type="entry name" value="Peptidase_M56"/>
</dbReference>
<name>A0A7W7ITZ0_9FLAO</name>
<keyword evidence="4" id="KW-1185">Reference proteome</keyword>
<feature type="transmembrane region" description="Helical" evidence="1">
    <location>
        <begin position="6"/>
        <end position="22"/>
    </location>
</feature>
<accession>A0A7W7ITZ0</accession>
<dbReference type="EMBL" id="JACHLD010000001">
    <property type="protein sequence ID" value="MBB4800498.1"/>
    <property type="molecule type" value="Genomic_DNA"/>
</dbReference>